<proteinExistence type="predicted"/>
<dbReference type="GO" id="GO:0005634">
    <property type="term" value="C:nucleus"/>
    <property type="evidence" value="ECO:0007669"/>
    <property type="project" value="TreeGrafter"/>
</dbReference>
<dbReference type="InterPro" id="IPR046341">
    <property type="entry name" value="SET_dom_sf"/>
</dbReference>
<organism evidence="1 2">
    <name type="scientific">Glonium stellatum</name>
    <dbReference type="NCBI Taxonomy" id="574774"/>
    <lineage>
        <taxon>Eukaryota</taxon>
        <taxon>Fungi</taxon>
        <taxon>Dikarya</taxon>
        <taxon>Ascomycota</taxon>
        <taxon>Pezizomycotina</taxon>
        <taxon>Dothideomycetes</taxon>
        <taxon>Pleosporomycetidae</taxon>
        <taxon>Gloniales</taxon>
        <taxon>Gloniaceae</taxon>
        <taxon>Glonium</taxon>
    </lineage>
</organism>
<dbReference type="InterPro" id="IPR050600">
    <property type="entry name" value="SETD3_SETD6_MTase"/>
</dbReference>
<dbReference type="CDD" id="cd19180">
    <property type="entry name" value="SET_SpSET10-like"/>
    <property type="match status" value="1"/>
</dbReference>
<feature type="non-terminal residue" evidence="1">
    <location>
        <position position="1"/>
    </location>
</feature>
<accession>A0A8E2EZT1</accession>
<reference evidence="1 2" key="1">
    <citation type="journal article" date="2016" name="Nat. Commun.">
        <title>Ectomycorrhizal ecology is imprinted in the genome of the dominant symbiotic fungus Cenococcum geophilum.</title>
        <authorList>
            <consortium name="DOE Joint Genome Institute"/>
            <person name="Peter M."/>
            <person name="Kohler A."/>
            <person name="Ohm R.A."/>
            <person name="Kuo A."/>
            <person name="Krutzmann J."/>
            <person name="Morin E."/>
            <person name="Arend M."/>
            <person name="Barry K.W."/>
            <person name="Binder M."/>
            <person name="Choi C."/>
            <person name="Clum A."/>
            <person name="Copeland A."/>
            <person name="Grisel N."/>
            <person name="Haridas S."/>
            <person name="Kipfer T."/>
            <person name="LaButti K."/>
            <person name="Lindquist E."/>
            <person name="Lipzen A."/>
            <person name="Maire R."/>
            <person name="Meier B."/>
            <person name="Mihaltcheva S."/>
            <person name="Molinier V."/>
            <person name="Murat C."/>
            <person name="Poggeler S."/>
            <person name="Quandt C.A."/>
            <person name="Sperisen C."/>
            <person name="Tritt A."/>
            <person name="Tisserant E."/>
            <person name="Crous P.W."/>
            <person name="Henrissat B."/>
            <person name="Nehls U."/>
            <person name="Egli S."/>
            <person name="Spatafora J.W."/>
            <person name="Grigoriev I.V."/>
            <person name="Martin F.M."/>
        </authorList>
    </citation>
    <scope>NUCLEOTIDE SEQUENCE [LARGE SCALE GENOMIC DNA]</scope>
    <source>
        <strain evidence="1 2">CBS 207.34</strain>
    </source>
</reference>
<name>A0A8E2EZT1_9PEZI</name>
<dbReference type="EMBL" id="KV749762">
    <property type="protein sequence ID" value="OCL07906.1"/>
    <property type="molecule type" value="Genomic_DNA"/>
</dbReference>
<gene>
    <name evidence="1" type="ORF">AOQ84DRAFT_50950</name>
</gene>
<dbReference type="Proteomes" id="UP000250140">
    <property type="component" value="Unassembled WGS sequence"/>
</dbReference>
<dbReference type="PANTHER" id="PTHR13271:SF147">
    <property type="entry name" value="PROTEIN-LYSINE N-METHYLTRANSFERASE EFM1-RELATED"/>
    <property type="match status" value="1"/>
</dbReference>
<dbReference type="PANTHER" id="PTHR13271">
    <property type="entry name" value="UNCHARACTERIZED PUTATIVE METHYLTRANSFERASE"/>
    <property type="match status" value="1"/>
</dbReference>
<protein>
    <submittedName>
        <fullName evidence="1">SET domain-containing protein</fullName>
    </submittedName>
</protein>
<dbReference type="SUPFAM" id="SSF82199">
    <property type="entry name" value="SET domain"/>
    <property type="match status" value="1"/>
</dbReference>
<dbReference type="InterPro" id="IPR044432">
    <property type="entry name" value="Set10/Efm1_SET"/>
</dbReference>
<keyword evidence="2" id="KW-1185">Reference proteome</keyword>
<dbReference type="AlphaFoldDB" id="A0A8E2EZT1"/>
<evidence type="ECO:0000313" key="2">
    <source>
        <dbReference type="Proteomes" id="UP000250140"/>
    </source>
</evidence>
<dbReference type="GO" id="GO:0016279">
    <property type="term" value="F:protein-lysine N-methyltransferase activity"/>
    <property type="evidence" value="ECO:0007669"/>
    <property type="project" value="InterPro"/>
</dbReference>
<dbReference type="Gene3D" id="3.90.1410.10">
    <property type="entry name" value="set domain protein methyltransferase, domain 1"/>
    <property type="match status" value="1"/>
</dbReference>
<evidence type="ECO:0000313" key="1">
    <source>
        <dbReference type="EMBL" id="OCL07906.1"/>
    </source>
</evidence>
<dbReference type="OrthoDB" id="42889at2759"/>
<sequence length="523" mass="57459">MSRCDKLREWFIAEAGYLSPYVQLTESPTNGIHVRGDPILETENPSAETPICTCPLSLTLSYLNAVPPKSTQNGINAIQNGLPVRHVSGDLPLLHGVIPHHVLSRFVLIEQRLLGPNSFWEPYISCLPLTEEDDRLSTPLYFSEEDRQWLHGTNISNAIDMRRTLWTEEWTAACTELENRGLNASQKYTWDLYLWAATIFSSRAFTSSSLFPDVETFALLYPVIDCLNHQSGAKVSWNFNNGDFSLSTTEPLQAGKEVFNNYGAKGNEELLMGYGFCIPNNPSDSVAIKLGHLPPPVLETLRNPPTPDPTPSISPLDTALSLRGPTHYCGAYPALAPCLRGIPPLMVRAALSTCLAVRGIAPAAMADQLSNPSSRLVVATMRQLLAPLQKKQDAITTTYPPTWPQTRNQRHAKLYRDGQLAILNSITTAIARTLRTLARSPSSPSSLHPLGPAIIDVSEAVAALRREDPETARVFLRGVEAALGVDAEDRKQLAAEDCEDVVWILWLCVAWVHARRVGAAGSA</sequence>